<dbReference type="NCBIfam" id="TIGR00685">
    <property type="entry name" value="T6PP"/>
    <property type="match status" value="1"/>
</dbReference>
<dbReference type="NCBIfam" id="TIGR01484">
    <property type="entry name" value="HAD-SF-IIB"/>
    <property type="match status" value="1"/>
</dbReference>
<dbReference type="EMBL" id="JAWDJX010000061">
    <property type="protein sequence ID" value="KAK3047471.1"/>
    <property type="molecule type" value="Genomic_DNA"/>
</dbReference>
<comment type="similarity">
    <text evidence="2">In the C-terminal section; belongs to the trehalose phosphatase family.</text>
</comment>
<evidence type="ECO:0000256" key="2">
    <source>
        <dbReference type="ARBA" id="ARBA00006330"/>
    </source>
</evidence>
<feature type="compositionally biased region" description="Basic residues" evidence="3">
    <location>
        <begin position="1"/>
        <end position="10"/>
    </location>
</feature>
<dbReference type="Proteomes" id="UP001271007">
    <property type="component" value="Unassembled WGS sequence"/>
</dbReference>
<dbReference type="AlphaFoldDB" id="A0AAJ0G4N6"/>
<dbReference type="InterPro" id="IPR006379">
    <property type="entry name" value="HAD-SF_hydro_IIB"/>
</dbReference>
<dbReference type="PANTHER" id="PTHR10788">
    <property type="entry name" value="TREHALOSE-6-PHOSPHATE SYNTHASE"/>
    <property type="match status" value="1"/>
</dbReference>
<accession>A0AAJ0G4N6</accession>
<dbReference type="CDD" id="cd03788">
    <property type="entry name" value="GT20_TPS"/>
    <property type="match status" value="1"/>
</dbReference>
<protein>
    <submittedName>
        <fullName evidence="4">Threalose-6-phosphate phosphatase</fullName>
    </submittedName>
</protein>
<dbReference type="Gene3D" id="3.40.50.1000">
    <property type="entry name" value="HAD superfamily/HAD-like"/>
    <property type="match status" value="1"/>
</dbReference>
<dbReference type="GO" id="GO:0005829">
    <property type="term" value="C:cytosol"/>
    <property type="evidence" value="ECO:0007669"/>
    <property type="project" value="TreeGrafter"/>
</dbReference>
<dbReference type="GO" id="GO:0005946">
    <property type="term" value="C:alpha,alpha-trehalose-phosphate synthase complex (UDP-forming)"/>
    <property type="evidence" value="ECO:0007669"/>
    <property type="project" value="TreeGrafter"/>
</dbReference>
<comment type="caution">
    <text evidence="4">The sequence shown here is derived from an EMBL/GenBank/DDBJ whole genome shotgun (WGS) entry which is preliminary data.</text>
</comment>
<proteinExistence type="inferred from homology"/>
<dbReference type="InterPro" id="IPR001830">
    <property type="entry name" value="Glyco_trans_20"/>
</dbReference>
<dbReference type="GO" id="GO:0003825">
    <property type="term" value="F:alpha,alpha-trehalose-phosphate synthase (UDP-forming) activity"/>
    <property type="evidence" value="ECO:0007669"/>
    <property type="project" value="TreeGrafter"/>
</dbReference>
<gene>
    <name evidence="4" type="primary">TPS2</name>
    <name evidence="4" type="ORF">LTR09_011100</name>
</gene>
<dbReference type="InterPro" id="IPR003337">
    <property type="entry name" value="Trehalose_PPase"/>
</dbReference>
<evidence type="ECO:0000313" key="4">
    <source>
        <dbReference type="EMBL" id="KAK3047471.1"/>
    </source>
</evidence>
<dbReference type="GO" id="GO:0005992">
    <property type="term" value="P:trehalose biosynthetic process"/>
    <property type="evidence" value="ECO:0007669"/>
    <property type="project" value="InterPro"/>
</dbReference>
<dbReference type="GO" id="GO:0004805">
    <property type="term" value="F:trehalose-phosphatase activity"/>
    <property type="evidence" value="ECO:0007669"/>
    <property type="project" value="TreeGrafter"/>
</dbReference>
<dbReference type="CDD" id="cd01627">
    <property type="entry name" value="HAD_TPP"/>
    <property type="match status" value="1"/>
</dbReference>
<dbReference type="GO" id="GO:0031505">
    <property type="term" value="P:fungal-type cell wall organization"/>
    <property type="evidence" value="ECO:0007669"/>
    <property type="project" value="TreeGrafter"/>
</dbReference>
<dbReference type="SUPFAM" id="SSF56784">
    <property type="entry name" value="HAD-like"/>
    <property type="match status" value="1"/>
</dbReference>
<dbReference type="Pfam" id="PF00982">
    <property type="entry name" value="Glyco_transf_20"/>
    <property type="match status" value="1"/>
</dbReference>
<feature type="region of interest" description="Disordered" evidence="3">
    <location>
        <begin position="1"/>
        <end position="20"/>
    </location>
</feature>
<comment type="similarity">
    <text evidence="1">In the N-terminal section; belongs to the glycosyltransferase 20 family.</text>
</comment>
<dbReference type="InterPro" id="IPR023214">
    <property type="entry name" value="HAD_sf"/>
</dbReference>
<feature type="region of interest" description="Disordered" evidence="3">
    <location>
        <begin position="896"/>
        <end position="922"/>
    </location>
</feature>
<dbReference type="FunFam" id="3.40.50.2000:FF:000036">
    <property type="entry name" value="Alpha,alpha-trehalose-phosphate synthase subunit Tps2"/>
    <property type="match status" value="1"/>
</dbReference>
<dbReference type="Gene3D" id="3.30.70.1020">
    <property type="entry name" value="Trehalose-6-phosphate phosphatase related protein, domain 2"/>
    <property type="match status" value="1"/>
</dbReference>
<evidence type="ECO:0000313" key="5">
    <source>
        <dbReference type="Proteomes" id="UP001271007"/>
    </source>
</evidence>
<dbReference type="PANTHER" id="PTHR10788:SF123">
    <property type="entry name" value="TREHALOSE-PHOSPHATASE"/>
    <property type="match status" value="1"/>
</dbReference>
<name>A0AAJ0G4N6_9PEZI</name>
<dbReference type="InterPro" id="IPR036412">
    <property type="entry name" value="HAD-like_sf"/>
</dbReference>
<organism evidence="4 5">
    <name type="scientific">Extremus antarcticus</name>
    <dbReference type="NCBI Taxonomy" id="702011"/>
    <lineage>
        <taxon>Eukaryota</taxon>
        <taxon>Fungi</taxon>
        <taxon>Dikarya</taxon>
        <taxon>Ascomycota</taxon>
        <taxon>Pezizomycotina</taxon>
        <taxon>Dothideomycetes</taxon>
        <taxon>Dothideomycetidae</taxon>
        <taxon>Mycosphaerellales</taxon>
        <taxon>Extremaceae</taxon>
        <taxon>Extremus</taxon>
    </lineage>
</organism>
<reference evidence="4" key="1">
    <citation type="submission" date="2023-04" db="EMBL/GenBank/DDBJ databases">
        <title>Black Yeasts Isolated from many extreme environments.</title>
        <authorList>
            <person name="Coleine C."/>
            <person name="Stajich J.E."/>
            <person name="Selbmann L."/>
        </authorList>
    </citation>
    <scope>NUCLEOTIDE SEQUENCE</scope>
    <source>
        <strain evidence="4">CCFEE 5312</strain>
    </source>
</reference>
<dbReference type="SUPFAM" id="SSF53756">
    <property type="entry name" value="UDP-Glycosyltransferase/glycogen phosphorylase"/>
    <property type="match status" value="1"/>
</dbReference>
<dbReference type="Pfam" id="PF02358">
    <property type="entry name" value="Trehalose_PPase"/>
    <property type="match status" value="1"/>
</dbReference>
<dbReference type="FunFam" id="3.40.50.1000:FF:000052">
    <property type="entry name" value="Alpha,alpha-trehalose-phosphate synthase [UDP-forming] 6"/>
    <property type="match status" value="1"/>
</dbReference>
<dbReference type="GO" id="GO:0034605">
    <property type="term" value="P:cellular response to heat"/>
    <property type="evidence" value="ECO:0007669"/>
    <property type="project" value="TreeGrafter"/>
</dbReference>
<dbReference type="Gene3D" id="3.40.50.2000">
    <property type="entry name" value="Glycogen Phosphorylase B"/>
    <property type="match status" value="2"/>
</dbReference>
<sequence length="922" mass="104222">MGRLQHHKVLKLPTSSTAASSDTLQHQWNANFIPPPVPNSADGLVPKYESPEDIIRRVSSAPDPVHDDALSFDPRATFPTLPLSGNVISATFCVPYKIRYGPNGRWELKPRPGTSALFDSFSYLASPDSPWKHTLVGWTGEIDRLPDPNSGTWQPDGTMTVLPLNKASAPIPLNKSIKPMQLNEVTEVRIPMESQRSLEKMLEEDHGGCVEPVWLPDAHDDDGTILLRDQHKWRRYGEHELFTLFHYKQNEPSDGRAAKKAYEDYEKMNKAFADAILAVYRPGDVVLVHDYHLLLLPKLLRQRVPEMCIGSFLHIPFPSHEYYRCLTKRKEILEGVLGSNMIGFQAYSYTRHFASCCHRILDTEANPNGVDYAGVHSHIDVSPIGINATATLQSAFGSPVIEQHLREMLEQYRDKMIIIGRDRLDSIRGVVQKLQAFEIFLERHPEWHGRVVLIQVTSPTSIEDRDDKGDKTEAKISDLVSRINGNFGTLSFSPVHHFPQYLTKEEYFALLRMADLGLITSVRDGMNTTALEYILCQRDRHSPLIISEFSGTAYSLREAIHINPWDLSGVADAVHKALKMSDKKKKARHQWLYDYVKNNTIQHWTNDFLKKLLISMTAFNQNQTTPLLDLDALRDRYRASKRRLFMLDYDGTLTPIVKDPDAAIPSDRVIRTLKSLASNPNNAVWIISGRDQNFLNEWMGHIPSIGLSAEHGSFVRPPGSTEWENLTAKFDMSWQDKVISIFDQYVARTVGSFVERKKIAVTWHYRRADPVQGVYNASKCHDQLNSLVVPYYPVEVMTGKANLEVRPSFVNKGEIAKRLVEEYGSSVEVEPDFVLCLGDDITDEDMFRSLRQSKVNIDHVFAVTVGPSEKETQARWHLQTPEDVVSAIAMLNNSADPDDFEEAGSSGVLGKSEVAGSRSRLS</sequence>
<keyword evidence="5" id="KW-1185">Reference proteome</keyword>
<evidence type="ECO:0000256" key="3">
    <source>
        <dbReference type="SAM" id="MobiDB-lite"/>
    </source>
</evidence>
<evidence type="ECO:0000256" key="1">
    <source>
        <dbReference type="ARBA" id="ARBA00005409"/>
    </source>
</evidence>